<protein>
    <submittedName>
        <fullName evidence="3">Small acid-soluble spore protein K (Minor)</fullName>
    </submittedName>
</protein>
<proteinExistence type="predicted"/>
<sequence length="43" mass="4872">MVRNKANDFAKTADIRGPKSKSEAIRPNGSINSEPQERMKENR</sequence>
<keyword evidence="1" id="KW-0749">Sporulation</keyword>
<evidence type="ECO:0000313" key="3">
    <source>
        <dbReference type="EMBL" id="MBM7589745.1"/>
    </source>
</evidence>
<comment type="caution">
    <text evidence="3">The sequence shown here is derived from an EMBL/GenBank/DDBJ whole genome shotgun (WGS) entry which is preliminary data.</text>
</comment>
<feature type="region of interest" description="Disordered" evidence="2">
    <location>
        <begin position="1"/>
        <end position="43"/>
    </location>
</feature>
<dbReference type="EMBL" id="JAFBEB010000003">
    <property type="protein sequence ID" value="MBM7589745.1"/>
    <property type="molecule type" value="Genomic_DNA"/>
</dbReference>
<evidence type="ECO:0000256" key="1">
    <source>
        <dbReference type="ARBA" id="ARBA00022969"/>
    </source>
</evidence>
<name>A0A938XXZ0_9BACL</name>
<gene>
    <name evidence="3" type="ORF">JOD01_001345</name>
</gene>
<feature type="compositionally biased region" description="Basic and acidic residues" evidence="2">
    <location>
        <begin position="1"/>
        <end position="24"/>
    </location>
</feature>
<dbReference type="GO" id="GO:0042601">
    <property type="term" value="C:endospore-forming forespore"/>
    <property type="evidence" value="ECO:0007669"/>
    <property type="project" value="InterPro"/>
</dbReference>
<evidence type="ECO:0000256" key="2">
    <source>
        <dbReference type="SAM" id="MobiDB-lite"/>
    </source>
</evidence>
<dbReference type="Pfam" id="PF08176">
    <property type="entry name" value="SspK"/>
    <property type="match status" value="1"/>
</dbReference>
<dbReference type="AlphaFoldDB" id="A0A938XXZ0"/>
<organism evidence="3 4">
    <name type="scientific">Brevibacillus fulvus</name>
    <dbReference type="NCBI Taxonomy" id="1125967"/>
    <lineage>
        <taxon>Bacteria</taxon>
        <taxon>Bacillati</taxon>
        <taxon>Bacillota</taxon>
        <taxon>Bacilli</taxon>
        <taxon>Bacillales</taxon>
        <taxon>Paenibacillaceae</taxon>
        <taxon>Brevibacillus</taxon>
    </lineage>
</organism>
<dbReference type="InterPro" id="IPR012611">
    <property type="entry name" value="SASP_SspK"/>
</dbReference>
<reference evidence="3" key="1">
    <citation type="submission" date="2021-01" db="EMBL/GenBank/DDBJ databases">
        <title>Genomic Encyclopedia of Type Strains, Phase IV (KMG-IV): sequencing the most valuable type-strain genomes for metagenomic binning, comparative biology and taxonomic classification.</title>
        <authorList>
            <person name="Goeker M."/>
        </authorList>
    </citation>
    <scope>NUCLEOTIDE SEQUENCE</scope>
    <source>
        <strain evidence="3">DSM 25523</strain>
    </source>
</reference>
<dbReference type="Proteomes" id="UP000717624">
    <property type="component" value="Unassembled WGS sequence"/>
</dbReference>
<accession>A0A938XXZ0</accession>
<evidence type="ECO:0000313" key="4">
    <source>
        <dbReference type="Proteomes" id="UP000717624"/>
    </source>
</evidence>
<dbReference type="GO" id="GO:0030435">
    <property type="term" value="P:sporulation resulting in formation of a cellular spore"/>
    <property type="evidence" value="ECO:0007669"/>
    <property type="project" value="UniProtKB-KW"/>
</dbReference>
<dbReference type="GO" id="GO:0030436">
    <property type="term" value="P:asexual sporulation"/>
    <property type="evidence" value="ECO:0007669"/>
    <property type="project" value="InterPro"/>
</dbReference>
<dbReference type="RefSeq" id="WP_204517464.1">
    <property type="nucleotide sequence ID" value="NZ_BAABIN010000038.1"/>
</dbReference>
<keyword evidence="4" id="KW-1185">Reference proteome</keyword>